<dbReference type="AlphaFoldDB" id="A0A2T6BXZ5"/>
<feature type="chain" id="PRO_5015685486" description="DUF1735 domain-containing protein" evidence="1">
    <location>
        <begin position="24"/>
        <end position="300"/>
    </location>
</feature>
<proteinExistence type="predicted"/>
<evidence type="ECO:0008006" key="4">
    <source>
        <dbReference type="Google" id="ProtNLM"/>
    </source>
</evidence>
<reference evidence="2 3" key="1">
    <citation type="submission" date="2018-04" db="EMBL/GenBank/DDBJ databases">
        <title>Genomic Encyclopedia of Archaeal and Bacterial Type Strains, Phase II (KMG-II): from individual species to whole genera.</title>
        <authorList>
            <person name="Goeker M."/>
        </authorList>
    </citation>
    <scope>NUCLEOTIDE SEQUENCE [LARGE SCALE GENOMIC DNA]</scope>
    <source>
        <strain evidence="2 3">DSM 25731</strain>
    </source>
</reference>
<dbReference type="Proteomes" id="UP000244090">
    <property type="component" value="Unassembled WGS sequence"/>
</dbReference>
<dbReference type="PROSITE" id="PS51257">
    <property type="entry name" value="PROKAR_LIPOPROTEIN"/>
    <property type="match status" value="1"/>
</dbReference>
<dbReference type="RefSeq" id="WP_108115087.1">
    <property type="nucleotide sequence ID" value="NZ_QBKT01000005.1"/>
</dbReference>
<evidence type="ECO:0000256" key="1">
    <source>
        <dbReference type="SAM" id="SignalP"/>
    </source>
</evidence>
<keyword evidence="1" id="KW-0732">Signal</keyword>
<feature type="signal peptide" evidence="1">
    <location>
        <begin position="1"/>
        <end position="23"/>
    </location>
</feature>
<keyword evidence="3" id="KW-1185">Reference proteome</keyword>
<accession>A0A2T6BXZ5</accession>
<comment type="caution">
    <text evidence="2">The sequence shown here is derived from an EMBL/GenBank/DDBJ whole genome shotgun (WGS) entry which is preliminary data.</text>
</comment>
<name>A0A2T6BXZ5_9FLAO</name>
<evidence type="ECO:0000313" key="3">
    <source>
        <dbReference type="Proteomes" id="UP000244090"/>
    </source>
</evidence>
<sequence length="300" mass="31068">MKNKFLKTILAVSAICIAFYSCKDDDTLPVDFDDLINTGVPFAAEITTNGSTNVNKLDPSSSSFSKEYQIISPAGGTDVTKVEVFVSLAGQNLTTDEALLVTAESSSFTNTDGGYPEVAISFDGASIISALGVDPAALEGGDRFNYRLALTNPQGTFSDVSANFDNQSADHTFASTVVCDSPTLPAGDWVIDMQDSYGDGWQPTTSNGGGPGITVTLSNGTVFEIGLCTPYEAPGYACTSGNSAGTRTITIPDGVSGDWVFNGDFWGEMSFQITGPSGSTVATGTPGTAAGPIALNLCNE</sequence>
<evidence type="ECO:0000313" key="2">
    <source>
        <dbReference type="EMBL" id="PTX60964.1"/>
    </source>
</evidence>
<dbReference type="EMBL" id="QBKT01000005">
    <property type="protein sequence ID" value="PTX60964.1"/>
    <property type="molecule type" value="Genomic_DNA"/>
</dbReference>
<gene>
    <name evidence="2" type="ORF">C8N46_105120</name>
</gene>
<organism evidence="2 3">
    <name type="scientific">Kordia periserrulae</name>
    <dbReference type="NCBI Taxonomy" id="701523"/>
    <lineage>
        <taxon>Bacteria</taxon>
        <taxon>Pseudomonadati</taxon>
        <taxon>Bacteroidota</taxon>
        <taxon>Flavobacteriia</taxon>
        <taxon>Flavobacteriales</taxon>
        <taxon>Flavobacteriaceae</taxon>
        <taxon>Kordia</taxon>
    </lineage>
</organism>
<protein>
    <recommendedName>
        <fullName evidence="4">DUF1735 domain-containing protein</fullName>
    </recommendedName>
</protein>
<dbReference type="OrthoDB" id="820612at2"/>